<evidence type="ECO:0000313" key="2">
    <source>
        <dbReference type="Proteomes" id="UP000193675"/>
    </source>
</evidence>
<organism evidence="1 2">
    <name type="scientific">Pseudomonas putida</name>
    <name type="common">Arthrobacter siderocapsulatus</name>
    <dbReference type="NCBI Taxonomy" id="303"/>
    <lineage>
        <taxon>Bacteria</taxon>
        <taxon>Pseudomonadati</taxon>
        <taxon>Pseudomonadota</taxon>
        <taxon>Gammaproteobacteria</taxon>
        <taxon>Pseudomonadales</taxon>
        <taxon>Pseudomonadaceae</taxon>
        <taxon>Pseudomonas</taxon>
    </lineage>
</organism>
<reference evidence="1 2" key="1">
    <citation type="submission" date="2017-04" db="EMBL/GenBank/DDBJ databases">
        <title>Presence of VIM-2 positive Pseudomonas species in chickens and their surrounding environment.</title>
        <authorList>
            <person name="Zhang R."/>
        </authorList>
    </citation>
    <scope>NUCLEOTIDE SEQUENCE [LARGE SCALE GENOMIC DNA]</scope>
    <source>
        <strain evidence="1 2">DZ-C18</strain>
    </source>
</reference>
<evidence type="ECO:0000313" key="1">
    <source>
        <dbReference type="EMBL" id="ORL66285.1"/>
    </source>
</evidence>
<dbReference type="AlphaFoldDB" id="A0A1X1A376"/>
<dbReference type="EMBL" id="NBWC01000007">
    <property type="protein sequence ID" value="ORL66285.1"/>
    <property type="molecule type" value="Genomic_DNA"/>
</dbReference>
<comment type="caution">
    <text evidence="1">The sequence shown here is derived from an EMBL/GenBank/DDBJ whole genome shotgun (WGS) entry which is preliminary data.</text>
</comment>
<proteinExistence type="predicted"/>
<dbReference type="Proteomes" id="UP000193675">
    <property type="component" value="Unassembled WGS sequence"/>
</dbReference>
<dbReference type="RefSeq" id="WP_084854999.1">
    <property type="nucleotide sequence ID" value="NZ_NBWC01000007.1"/>
</dbReference>
<sequence>MTYTINPDLLAWVYEHPGLYGFDTLTTVSVDQLNTAIEKEHRIRLSTEKVLVDISGRISDGVGNIDYHLAGYHMAAPSLETPTDTRFVITSQLDSGMQVQTRSGEVESVSQHDALDPLPLSCSVMLSKTVSASQLQLDVAQGLEMRLGMSEHEALNKRGGEFIQALMQEQAQLNEPYVLVGMGQGADSAVDMKRIDLRVQKDSKGEQRDLLLWGVTQLGKTGVIPSDAHVPGLDPAVNTSVVSEPLLYRVSYGQGLSKLLVDGEFKERRDLNDVLVGLDATAGDLAVPASKYQSAEFAFVCEAFTVPAVGLSVNFEKNGVDQAWKSQCTVELRYVPLLGGDTKAFKVTFQLDLTHRFDLLKGQRQPGYILQGQLYSPWSANAQVTALSGLPGEIKGPERAQIEEFVSHAVKRAIVSGLSKRLSADVPERWLAGVQIGADQGMFLQAADVTPSNDVVMITTPTEFRVEPSNVVVLAGGECDVRLVPPRSNVYWEVQSISVSADDPGTMLKNRGEEGIYLAAPASSLDGKPSKVLVLAKDEESSEVLASALVTTVPRAVTVNPMIHTCYTTTELTLTAGSLAGGNLEWDKTGVKGTLTPEQGGKRCHYKPAPADDEIYVLDKIQVNDSETGDQCTVYVLVIHDEVTVKVKAIPQEDGSLALEAYVLNKPFDKVKWSLPIEGQGTIDNGRYVPADAHKAGFVLIFAEGTYDDSIAVSGHLILPWPLTDFPALTQQLLAPGA</sequence>
<protein>
    <submittedName>
        <fullName evidence="1">Uncharacterized protein</fullName>
    </submittedName>
</protein>
<accession>A0A1X1A376</accession>
<name>A0A1X1A376_PSEPU</name>
<gene>
    <name evidence="1" type="ORF">B7H17_05945</name>
</gene>
<dbReference type="OrthoDB" id="6458179at2"/>